<protein>
    <submittedName>
        <fullName evidence="2">Ald_Xan_dh_C2 domain-containing protein</fullName>
    </submittedName>
</protein>
<evidence type="ECO:0000313" key="1">
    <source>
        <dbReference type="Proteomes" id="UP000095287"/>
    </source>
</evidence>
<dbReference type="AlphaFoldDB" id="A0A1I8ADR0"/>
<name>A0A1I8ADR0_9BILA</name>
<dbReference type="Proteomes" id="UP000095287">
    <property type="component" value="Unplaced"/>
</dbReference>
<organism evidence="1 2">
    <name type="scientific">Steinernema glaseri</name>
    <dbReference type="NCBI Taxonomy" id="37863"/>
    <lineage>
        <taxon>Eukaryota</taxon>
        <taxon>Metazoa</taxon>
        <taxon>Ecdysozoa</taxon>
        <taxon>Nematoda</taxon>
        <taxon>Chromadorea</taxon>
        <taxon>Rhabditida</taxon>
        <taxon>Tylenchina</taxon>
        <taxon>Panagrolaimomorpha</taxon>
        <taxon>Strongyloidoidea</taxon>
        <taxon>Steinernematidae</taxon>
        <taxon>Steinernema</taxon>
    </lineage>
</organism>
<dbReference type="WBParaSite" id="L893_g4398.t1">
    <property type="protein sequence ID" value="L893_g4398.t1"/>
    <property type="gene ID" value="L893_g4398"/>
</dbReference>
<accession>A0A1I8ADR0</accession>
<sequence length="167" mass="17650">MDSFIAETATAHAFEVHAARLGRVAEHGDEGRHILADGGTHAGKAVGADMAELVHQGKPGQYRPVAHMHMPGQRGVVDQDAVVADHAVVPDMGIGHDQVVITQGGFATVLHGATVNGHAFADHVVVADHQARRFTLVLEVRGVFADRGELVDAVVLADAGRPFENHM</sequence>
<proteinExistence type="predicted"/>
<evidence type="ECO:0000313" key="2">
    <source>
        <dbReference type="WBParaSite" id="L893_g4398.t1"/>
    </source>
</evidence>
<keyword evidence="1" id="KW-1185">Reference proteome</keyword>
<reference evidence="2" key="1">
    <citation type="submission" date="2016-11" db="UniProtKB">
        <authorList>
            <consortium name="WormBaseParasite"/>
        </authorList>
    </citation>
    <scope>IDENTIFICATION</scope>
</reference>